<keyword evidence="2" id="KW-0812">Transmembrane</keyword>
<dbReference type="GeneID" id="33561047"/>
<name>A0A1Y1UCH8_9TREE</name>
<feature type="domain" description="SUN" evidence="7">
    <location>
        <begin position="117"/>
        <end position="282"/>
    </location>
</feature>
<feature type="chain" id="PRO_5012146633" evidence="6">
    <location>
        <begin position="20"/>
        <end position="617"/>
    </location>
</feature>
<reference evidence="8 9" key="1">
    <citation type="submission" date="2017-03" db="EMBL/GenBank/DDBJ databases">
        <title>Widespread Adenine N6-methylation of Active Genes in Fungi.</title>
        <authorList>
            <consortium name="DOE Joint Genome Institute"/>
            <person name="Mondo S.J."/>
            <person name="Dannebaum R.O."/>
            <person name="Kuo R.C."/>
            <person name="Louie K.B."/>
            <person name="Bewick A.J."/>
            <person name="Labutti K."/>
            <person name="Haridas S."/>
            <person name="Kuo A."/>
            <person name="Salamov A."/>
            <person name="Ahrendt S.R."/>
            <person name="Lau R."/>
            <person name="Bowen B.P."/>
            <person name="Lipzen A."/>
            <person name="Sullivan W."/>
            <person name="Andreopoulos W.B."/>
            <person name="Clum A."/>
            <person name="Lindquist E."/>
            <person name="Daum C."/>
            <person name="Northen T.R."/>
            <person name="Ramamoorthy G."/>
            <person name="Schmitz R.J."/>
            <person name="Gryganskyi A."/>
            <person name="Culley D."/>
            <person name="Magnuson J."/>
            <person name="James T.Y."/>
            <person name="O'Malley M.A."/>
            <person name="Stajich J.E."/>
            <person name="Spatafora J.W."/>
            <person name="Visel A."/>
            <person name="Grigoriev I.V."/>
        </authorList>
    </citation>
    <scope>NUCLEOTIDE SEQUENCE [LARGE SCALE GENOMIC DNA]</scope>
    <source>
        <strain evidence="8 9">NRRL Y-17943</strain>
    </source>
</reference>
<evidence type="ECO:0000256" key="2">
    <source>
        <dbReference type="ARBA" id="ARBA00022692"/>
    </source>
</evidence>
<gene>
    <name evidence="8" type="ORF">BD324DRAFT_75342</name>
</gene>
<feature type="region of interest" description="Disordered" evidence="5">
    <location>
        <begin position="93"/>
        <end position="138"/>
    </location>
</feature>
<evidence type="ECO:0000313" key="8">
    <source>
        <dbReference type="EMBL" id="ORX35750.1"/>
    </source>
</evidence>
<evidence type="ECO:0000256" key="6">
    <source>
        <dbReference type="SAM" id="SignalP"/>
    </source>
</evidence>
<keyword evidence="3" id="KW-1133">Transmembrane helix</keyword>
<keyword evidence="4" id="KW-0472">Membrane</keyword>
<dbReference type="Proteomes" id="UP000193218">
    <property type="component" value="Unassembled WGS sequence"/>
</dbReference>
<dbReference type="PANTHER" id="PTHR12953">
    <property type="entry name" value="MEMBRANE PROTEIN CH1 RELATED"/>
    <property type="match status" value="1"/>
</dbReference>
<evidence type="ECO:0000259" key="7">
    <source>
        <dbReference type="PROSITE" id="PS51469"/>
    </source>
</evidence>
<dbReference type="InParanoid" id="A0A1Y1UCH8"/>
<evidence type="ECO:0000256" key="5">
    <source>
        <dbReference type="SAM" id="MobiDB-lite"/>
    </source>
</evidence>
<proteinExistence type="predicted"/>
<dbReference type="InterPro" id="IPR012919">
    <property type="entry name" value="SUN_dom"/>
</dbReference>
<dbReference type="Gene3D" id="2.60.120.260">
    <property type="entry name" value="Galactose-binding domain-like"/>
    <property type="match status" value="1"/>
</dbReference>
<dbReference type="AlphaFoldDB" id="A0A1Y1UCH8"/>
<keyword evidence="9" id="KW-1185">Reference proteome</keyword>
<sequence>MRRQQLLRLLQFLPLIAEALPSVEDRDQGIGQCPLPSPWGYLTTETACPAPLNAPENITDSLKADDTATVDGFVSFEEWKKVKFAEKENTVPSLNVSRSNDSDEPDEGTGRSNAKVHEVVLPGSSSGPEGRPRPQILSYNFASPDCSARVQSSSPQTQHASSLLSKSRDKYMLTPCKADQHWVVIELCDEIRVEAVQISMWEFFSGIIKDVRLSGGNDDGDGDDLGFVEIGNFTTKNARGSQTFFLPSPTPFHRFLRLDFASYYGTEYYCPVSQVKVFGMNQLDAFRWEQKKGTPVVVTERKRIEEVAAASLPKLEVNLPGDGSLERLLAQSNLTSENSSTTSSSSLTEAAVPSAGSGESIYALIVRRLSALEGNTTLIARYIEEQSGMMMNRVERKWAEWRDKRDLEEVVERMRMEDRMGSILSQLEQQRATSTLMQTQLRLLTDELTYERRRGLAQLVVMIFAILLVALSRSSVVQQLLAPLTENGRRSRVPSFRAFTRNVPLEQRIRRPETPPTPTFGTVRRRHASASVRISAEHGGRPRSSMPMKSPRQLGRHAHLHPLVTNKRAMHSVSPPRSADEASEVVESDSDTNAGFETDTAGKNTAQAPPTSELKYA</sequence>
<dbReference type="GO" id="GO:0005737">
    <property type="term" value="C:cytoplasm"/>
    <property type="evidence" value="ECO:0007669"/>
    <property type="project" value="TreeGrafter"/>
</dbReference>
<accession>A0A1Y1UCH8</accession>
<protein>
    <submittedName>
        <fullName evidence="8">UNC-like C-terminal-domain-containing protein</fullName>
    </submittedName>
</protein>
<feature type="region of interest" description="Disordered" evidence="5">
    <location>
        <begin position="509"/>
        <end position="554"/>
    </location>
</feature>
<evidence type="ECO:0000256" key="3">
    <source>
        <dbReference type="ARBA" id="ARBA00022989"/>
    </source>
</evidence>
<feature type="compositionally biased region" description="Polar residues" evidence="5">
    <location>
        <begin position="591"/>
        <end position="610"/>
    </location>
</feature>
<comment type="subcellular location">
    <subcellularLocation>
        <location evidence="1">Endomembrane system</location>
    </subcellularLocation>
</comment>
<evidence type="ECO:0000313" key="9">
    <source>
        <dbReference type="Proteomes" id="UP000193218"/>
    </source>
</evidence>
<dbReference type="PROSITE" id="PS51469">
    <property type="entry name" value="SUN"/>
    <property type="match status" value="1"/>
</dbReference>
<dbReference type="InterPro" id="IPR008979">
    <property type="entry name" value="Galactose-bd-like_sf"/>
</dbReference>
<dbReference type="Pfam" id="PF07738">
    <property type="entry name" value="Sad1_UNC"/>
    <property type="match status" value="1"/>
</dbReference>
<evidence type="ECO:0000256" key="4">
    <source>
        <dbReference type="ARBA" id="ARBA00023136"/>
    </source>
</evidence>
<comment type="caution">
    <text evidence="8">The sequence shown here is derived from an EMBL/GenBank/DDBJ whole genome shotgun (WGS) entry which is preliminary data.</text>
</comment>
<dbReference type="FunCoup" id="A0A1Y1UCH8">
    <property type="interactions" value="17"/>
</dbReference>
<dbReference type="GO" id="GO:0012505">
    <property type="term" value="C:endomembrane system"/>
    <property type="evidence" value="ECO:0007669"/>
    <property type="project" value="UniProtKB-SubCell"/>
</dbReference>
<keyword evidence="6" id="KW-0732">Signal</keyword>
<dbReference type="InterPro" id="IPR045120">
    <property type="entry name" value="Suco/Slp1-like"/>
</dbReference>
<dbReference type="GO" id="GO:0016020">
    <property type="term" value="C:membrane"/>
    <property type="evidence" value="ECO:0007669"/>
    <property type="project" value="InterPro"/>
</dbReference>
<evidence type="ECO:0000256" key="1">
    <source>
        <dbReference type="ARBA" id="ARBA00004308"/>
    </source>
</evidence>
<dbReference type="PANTHER" id="PTHR12953:SF0">
    <property type="entry name" value="SUN DOMAIN-CONTAINING OSSIFICATION FACTOR"/>
    <property type="match status" value="1"/>
</dbReference>
<feature type="compositionally biased region" description="Acidic residues" evidence="5">
    <location>
        <begin position="581"/>
        <end position="590"/>
    </location>
</feature>
<dbReference type="STRING" id="4999.A0A1Y1UCH8"/>
<dbReference type="GO" id="GO:0034975">
    <property type="term" value="P:protein folding in endoplasmic reticulum"/>
    <property type="evidence" value="ECO:0007669"/>
    <property type="project" value="TreeGrafter"/>
</dbReference>
<dbReference type="SUPFAM" id="SSF49785">
    <property type="entry name" value="Galactose-binding domain-like"/>
    <property type="match status" value="1"/>
</dbReference>
<feature type="region of interest" description="Disordered" evidence="5">
    <location>
        <begin position="566"/>
        <end position="617"/>
    </location>
</feature>
<dbReference type="RefSeq" id="XP_021869914.1">
    <property type="nucleotide sequence ID" value="XM_022019238.1"/>
</dbReference>
<feature type="signal peptide" evidence="6">
    <location>
        <begin position="1"/>
        <end position="19"/>
    </location>
</feature>
<dbReference type="OrthoDB" id="266334at2759"/>
<dbReference type="EMBL" id="NBSH01000010">
    <property type="protein sequence ID" value="ORX35750.1"/>
    <property type="molecule type" value="Genomic_DNA"/>
</dbReference>
<organism evidence="8 9">
    <name type="scientific">Kockovaella imperatae</name>
    <dbReference type="NCBI Taxonomy" id="4999"/>
    <lineage>
        <taxon>Eukaryota</taxon>
        <taxon>Fungi</taxon>
        <taxon>Dikarya</taxon>
        <taxon>Basidiomycota</taxon>
        <taxon>Agaricomycotina</taxon>
        <taxon>Tremellomycetes</taxon>
        <taxon>Tremellales</taxon>
        <taxon>Cuniculitremaceae</taxon>
        <taxon>Kockovaella</taxon>
    </lineage>
</organism>